<organism evidence="2 3">
    <name type="scientific">Asparagus officinalis</name>
    <name type="common">Garden asparagus</name>
    <dbReference type="NCBI Taxonomy" id="4686"/>
    <lineage>
        <taxon>Eukaryota</taxon>
        <taxon>Viridiplantae</taxon>
        <taxon>Streptophyta</taxon>
        <taxon>Embryophyta</taxon>
        <taxon>Tracheophyta</taxon>
        <taxon>Spermatophyta</taxon>
        <taxon>Magnoliopsida</taxon>
        <taxon>Liliopsida</taxon>
        <taxon>Asparagales</taxon>
        <taxon>Asparagaceae</taxon>
        <taxon>Asparagoideae</taxon>
        <taxon>Asparagus</taxon>
    </lineage>
</organism>
<evidence type="ECO:0000256" key="1">
    <source>
        <dbReference type="SAM" id="MobiDB-lite"/>
    </source>
</evidence>
<feature type="compositionally biased region" description="Basic and acidic residues" evidence="1">
    <location>
        <begin position="45"/>
        <end position="58"/>
    </location>
</feature>
<protein>
    <submittedName>
        <fullName evidence="2">Uncharacterized protein</fullName>
    </submittedName>
</protein>
<keyword evidence="3" id="KW-1185">Reference proteome</keyword>
<dbReference type="AlphaFoldDB" id="A0A5P1FBE7"/>
<gene>
    <name evidence="2" type="ORF">A4U43_C03F17470</name>
</gene>
<accession>A0A5P1FBE7</accession>
<sequence>MRVEAGRLQDAGIGAEGRPGRCVGRDRLKAGGLRVVGPEARQALRDRWNRSTRGENAHLGEAQSQTTEPIRGRGQGRGRDGGRVMSSQ</sequence>
<evidence type="ECO:0000313" key="2">
    <source>
        <dbReference type="EMBL" id="ONK75492.1"/>
    </source>
</evidence>
<proteinExistence type="predicted"/>
<reference evidence="3" key="1">
    <citation type="journal article" date="2017" name="Nat. Commun.">
        <title>The asparagus genome sheds light on the origin and evolution of a young Y chromosome.</title>
        <authorList>
            <person name="Harkess A."/>
            <person name="Zhou J."/>
            <person name="Xu C."/>
            <person name="Bowers J.E."/>
            <person name="Van der Hulst R."/>
            <person name="Ayyampalayam S."/>
            <person name="Mercati F."/>
            <person name="Riccardi P."/>
            <person name="McKain M.R."/>
            <person name="Kakrana A."/>
            <person name="Tang H."/>
            <person name="Ray J."/>
            <person name="Groenendijk J."/>
            <person name="Arikit S."/>
            <person name="Mathioni S.M."/>
            <person name="Nakano M."/>
            <person name="Shan H."/>
            <person name="Telgmann-Rauber A."/>
            <person name="Kanno A."/>
            <person name="Yue Z."/>
            <person name="Chen H."/>
            <person name="Li W."/>
            <person name="Chen Y."/>
            <person name="Xu X."/>
            <person name="Zhang Y."/>
            <person name="Luo S."/>
            <person name="Chen H."/>
            <person name="Gao J."/>
            <person name="Mao Z."/>
            <person name="Pires J.C."/>
            <person name="Luo M."/>
            <person name="Kudrna D."/>
            <person name="Wing R.A."/>
            <person name="Meyers B.C."/>
            <person name="Yi K."/>
            <person name="Kong H."/>
            <person name="Lavrijsen P."/>
            <person name="Sunseri F."/>
            <person name="Falavigna A."/>
            <person name="Ye Y."/>
            <person name="Leebens-Mack J.H."/>
            <person name="Chen G."/>
        </authorList>
    </citation>
    <scope>NUCLEOTIDE SEQUENCE [LARGE SCALE GENOMIC DNA]</scope>
    <source>
        <strain evidence="3">cv. DH0086</strain>
    </source>
</reference>
<dbReference type="EMBL" id="CM007383">
    <property type="protein sequence ID" value="ONK75492.1"/>
    <property type="molecule type" value="Genomic_DNA"/>
</dbReference>
<evidence type="ECO:0000313" key="3">
    <source>
        <dbReference type="Proteomes" id="UP000243459"/>
    </source>
</evidence>
<name>A0A5P1FBE7_ASPOF</name>
<dbReference type="Gramene" id="ONK75492">
    <property type="protein sequence ID" value="ONK75492"/>
    <property type="gene ID" value="A4U43_C03F17470"/>
</dbReference>
<feature type="region of interest" description="Disordered" evidence="1">
    <location>
        <begin position="45"/>
        <end position="88"/>
    </location>
</feature>
<dbReference type="Proteomes" id="UP000243459">
    <property type="component" value="Chromosome 3"/>
</dbReference>